<dbReference type="EMBL" id="SOFF01000033">
    <property type="protein sequence ID" value="TFB86721.1"/>
    <property type="molecule type" value="Genomic_DNA"/>
</dbReference>
<keyword evidence="1" id="KW-1133">Transmembrane helix</keyword>
<dbReference type="Proteomes" id="UP000297654">
    <property type="component" value="Unassembled WGS sequence"/>
</dbReference>
<dbReference type="RefSeq" id="WP_092110337.1">
    <property type="nucleotide sequence ID" value="NZ_FOCN01000009.1"/>
</dbReference>
<evidence type="ECO:0000256" key="1">
    <source>
        <dbReference type="SAM" id="Phobius"/>
    </source>
</evidence>
<evidence type="ECO:0000313" key="2">
    <source>
        <dbReference type="EMBL" id="TFB86721.1"/>
    </source>
</evidence>
<proteinExistence type="predicted"/>
<comment type="caution">
    <text evidence="2">The sequence shown here is derived from an EMBL/GenBank/DDBJ whole genome shotgun (WGS) entry which is preliminary data.</text>
</comment>
<dbReference type="AlphaFoldDB" id="A0A1H8HB37"/>
<dbReference type="STRING" id="1424661.SAMN05216281_10954"/>
<dbReference type="OrthoDB" id="3822725at2"/>
<accession>A0A1H8HB37</accession>
<protein>
    <recommendedName>
        <fullName evidence="4">Integral membrane protein</fullName>
    </recommendedName>
</protein>
<reference evidence="2 3" key="1">
    <citation type="submission" date="2019-03" db="EMBL/GenBank/DDBJ databases">
        <title>Genomics of glacier-inhabiting Cryobacterium strains.</title>
        <authorList>
            <person name="Liu Q."/>
            <person name="Xin Y.-H."/>
        </authorList>
    </citation>
    <scope>NUCLEOTIDE SEQUENCE [LARGE SCALE GENOMIC DNA]</scope>
    <source>
        <strain evidence="2 3">Hh15</strain>
    </source>
</reference>
<evidence type="ECO:0000313" key="3">
    <source>
        <dbReference type="Proteomes" id="UP000297654"/>
    </source>
</evidence>
<evidence type="ECO:0008006" key="4">
    <source>
        <dbReference type="Google" id="ProtNLM"/>
    </source>
</evidence>
<keyword evidence="3" id="KW-1185">Reference proteome</keyword>
<organism evidence="2 3">
    <name type="scientific">Cryobacterium luteum</name>
    <dbReference type="NCBI Taxonomy" id="1424661"/>
    <lineage>
        <taxon>Bacteria</taxon>
        <taxon>Bacillati</taxon>
        <taxon>Actinomycetota</taxon>
        <taxon>Actinomycetes</taxon>
        <taxon>Micrococcales</taxon>
        <taxon>Microbacteriaceae</taxon>
        <taxon>Cryobacterium</taxon>
    </lineage>
</organism>
<feature type="transmembrane region" description="Helical" evidence="1">
    <location>
        <begin position="40"/>
        <end position="63"/>
    </location>
</feature>
<name>A0A1H8HB37_9MICO</name>
<keyword evidence="1" id="KW-0472">Membrane</keyword>
<keyword evidence="1" id="KW-0812">Transmembrane</keyword>
<gene>
    <name evidence="2" type="ORF">E3O10_13980</name>
</gene>
<feature type="transmembrane region" description="Helical" evidence="1">
    <location>
        <begin position="75"/>
        <end position="94"/>
    </location>
</feature>
<sequence>MIATALTCAVLVGVAFVITGAVAAARGITADWTIDPAATAGWFVVNVILVLSGVALGTLILNAPAAIIFVATGTMAWRLIAVSSTTGAAIASWLDMPLCGSSPHSTRTTPS</sequence>